<dbReference type="InterPro" id="IPR031975">
    <property type="entry name" value="Pilin_GH"/>
</dbReference>
<dbReference type="GO" id="GO:0016020">
    <property type="term" value="C:membrane"/>
    <property type="evidence" value="ECO:0007669"/>
    <property type="project" value="UniProtKB-SubCell"/>
</dbReference>
<evidence type="ECO:0000256" key="4">
    <source>
        <dbReference type="ARBA" id="ARBA00022989"/>
    </source>
</evidence>
<dbReference type="RefSeq" id="WP_229638578.1">
    <property type="nucleotide sequence ID" value="NZ_JADWDC010000002.1"/>
</dbReference>
<dbReference type="InterPro" id="IPR045584">
    <property type="entry name" value="Pilin-like"/>
</dbReference>
<comment type="subcellular location">
    <subcellularLocation>
        <location evidence="1">Membrane</location>
        <topology evidence="1">Single-pass membrane protein</topology>
    </subcellularLocation>
</comment>
<protein>
    <submittedName>
        <fullName evidence="7">Prepilin-type N-terminal cleavage/methylation domain-containing protein</fullName>
    </submittedName>
</protein>
<dbReference type="EMBL" id="JADWDC010000002">
    <property type="protein sequence ID" value="MCC0175576.1"/>
    <property type="molecule type" value="Genomic_DNA"/>
</dbReference>
<dbReference type="AlphaFoldDB" id="A0A964BP39"/>
<keyword evidence="8" id="KW-1185">Reference proteome</keyword>
<proteinExistence type="predicted"/>
<evidence type="ECO:0000256" key="5">
    <source>
        <dbReference type="ARBA" id="ARBA00023136"/>
    </source>
</evidence>
<feature type="transmembrane region" description="Helical" evidence="6">
    <location>
        <begin position="21"/>
        <end position="42"/>
    </location>
</feature>
<dbReference type="SUPFAM" id="SSF54523">
    <property type="entry name" value="Pili subunits"/>
    <property type="match status" value="1"/>
</dbReference>
<reference evidence="7" key="1">
    <citation type="journal article" date="2021" name="Antonie Van Leeuwenhoek">
        <title>Draft genome and description of Waterburya agarophytonicola gen. nov. sp. nov. (Pleurocapsales, Cyanobacteria): a seaweed symbiont.</title>
        <authorList>
            <person name="Bonthond G."/>
            <person name="Shalygin S."/>
            <person name="Bayer T."/>
            <person name="Weinberger F."/>
        </authorList>
    </citation>
    <scope>NUCLEOTIDE SEQUENCE</scope>
    <source>
        <strain evidence="7">KI4</strain>
    </source>
</reference>
<dbReference type="PANTHER" id="PTHR30093:SF44">
    <property type="entry name" value="TYPE II SECRETION SYSTEM CORE PROTEIN G"/>
    <property type="match status" value="1"/>
</dbReference>
<dbReference type="Pfam" id="PF07963">
    <property type="entry name" value="N_methyl"/>
    <property type="match status" value="1"/>
</dbReference>
<gene>
    <name evidence="7" type="ORF">I4641_01095</name>
</gene>
<dbReference type="InterPro" id="IPR012902">
    <property type="entry name" value="N_methyl_site"/>
</dbReference>
<keyword evidence="5 6" id="KW-0472">Membrane</keyword>
<evidence type="ECO:0000256" key="3">
    <source>
        <dbReference type="ARBA" id="ARBA00022692"/>
    </source>
</evidence>
<name>A0A964BP39_9CYAN</name>
<keyword evidence="2" id="KW-0488">Methylation</keyword>
<dbReference type="Gene3D" id="3.30.700.10">
    <property type="entry name" value="Glycoprotein, Type 4 Pilin"/>
    <property type="match status" value="1"/>
</dbReference>
<keyword evidence="4 6" id="KW-1133">Transmembrane helix</keyword>
<evidence type="ECO:0000256" key="2">
    <source>
        <dbReference type="ARBA" id="ARBA00022481"/>
    </source>
</evidence>
<dbReference type="Proteomes" id="UP000729733">
    <property type="component" value="Unassembled WGS sequence"/>
</dbReference>
<dbReference type="PANTHER" id="PTHR30093">
    <property type="entry name" value="GENERAL SECRETION PATHWAY PROTEIN G"/>
    <property type="match status" value="1"/>
</dbReference>
<evidence type="ECO:0000313" key="7">
    <source>
        <dbReference type="EMBL" id="MCC0175576.1"/>
    </source>
</evidence>
<dbReference type="NCBIfam" id="TIGR02532">
    <property type="entry name" value="IV_pilin_GFxxxE"/>
    <property type="match status" value="1"/>
</dbReference>
<evidence type="ECO:0000256" key="6">
    <source>
        <dbReference type="SAM" id="Phobius"/>
    </source>
</evidence>
<organism evidence="7 8">
    <name type="scientific">Waterburya agarophytonicola KI4</name>
    <dbReference type="NCBI Taxonomy" id="2874699"/>
    <lineage>
        <taxon>Bacteria</taxon>
        <taxon>Bacillati</taxon>
        <taxon>Cyanobacteriota</taxon>
        <taxon>Cyanophyceae</taxon>
        <taxon>Pleurocapsales</taxon>
        <taxon>Hyellaceae</taxon>
        <taxon>Waterburya</taxon>
        <taxon>Waterburya agarophytonicola</taxon>
    </lineage>
</organism>
<dbReference type="PROSITE" id="PS00409">
    <property type="entry name" value="PROKAR_NTER_METHYL"/>
    <property type="match status" value="1"/>
</dbReference>
<accession>A0A964BP39</accession>
<evidence type="ECO:0000256" key="1">
    <source>
        <dbReference type="ARBA" id="ARBA00004167"/>
    </source>
</evidence>
<keyword evidence="3 6" id="KW-0812">Transmembrane</keyword>
<sequence>MNNVFTAKLLQNLNNKKGNKGFTLIELLVVVIIIGVLAAVALPNLLSQVGKARETEGKNGVGTINRAQQGFHFERRVFNNGADVTLANNPLGVVINPDFYAFTVAGNAGIDATVTAIDAAAAANGTRNYGGGIGFDAGAYSTAICQSDAVGGAATADVAAPAAVVCGAGTELN</sequence>
<evidence type="ECO:0000313" key="8">
    <source>
        <dbReference type="Proteomes" id="UP000729733"/>
    </source>
</evidence>
<comment type="caution">
    <text evidence="7">The sequence shown here is derived from an EMBL/GenBank/DDBJ whole genome shotgun (WGS) entry which is preliminary data.</text>
</comment>
<dbReference type="Pfam" id="PF16734">
    <property type="entry name" value="Pilin_GH"/>
    <property type="match status" value="1"/>
</dbReference>